<protein>
    <recommendedName>
        <fullName evidence="2">Rhamnosyl O-methyltransferase</fullName>
    </recommendedName>
</protein>
<dbReference type="AlphaFoldDB" id="A0A382A401"/>
<dbReference type="Gene3D" id="3.40.50.150">
    <property type="entry name" value="Vaccinia Virus protein VP39"/>
    <property type="match status" value="1"/>
</dbReference>
<proteinExistence type="predicted"/>
<dbReference type="InterPro" id="IPR029063">
    <property type="entry name" value="SAM-dependent_MTases_sf"/>
</dbReference>
<accession>A0A382A401</accession>
<evidence type="ECO:0008006" key="2">
    <source>
        <dbReference type="Google" id="ProtNLM"/>
    </source>
</evidence>
<dbReference type="EMBL" id="UINC01023813">
    <property type="protein sequence ID" value="SVA96226.1"/>
    <property type="molecule type" value="Genomic_DNA"/>
</dbReference>
<organism evidence="1">
    <name type="scientific">marine metagenome</name>
    <dbReference type="NCBI Taxonomy" id="408172"/>
    <lineage>
        <taxon>unclassified sequences</taxon>
        <taxon>metagenomes</taxon>
        <taxon>ecological metagenomes</taxon>
    </lineage>
</organism>
<gene>
    <name evidence="1" type="ORF">METZ01_LOCUS149080</name>
</gene>
<name>A0A382A401_9ZZZZ</name>
<evidence type="ECO:0000313" key="1">
    <source>
        <dbReference type="EMBL" id="SVA96226.1"/>
    </source>
</evidence>
<dbReference type="SUPFAM" id="SSF53335">
    <property type="entry name" value="S-adenosyl-L-methionine-dependent methyltransferases"/>
    <property type="match status" value="1"/>
</dbReference>
<sequence length="251" mass="29125">MPRLKLRNLINDIKAIGSGKNLDNLGKIYGTDKKGSHFYTPHYMTHLERFRYRKINLLELGVGGYENPHSGGKSLRMWKKYFPFGNIFSIDIYDKSSLQEDRITIFKGSQIDKIFLNKVTEKIGAIDIIIDDGSHINEHVIKAFNILFPKLQDGGIYVIEDTQTSYWDEFGGNSKDLKNPKTIINYFKSLTDALNNQEFLIPNYKQNYFDKKIVSMHFYHNLIFIYKGNNDEKSNLVVNNQDLNLGRDPNQ</sequence>
<reference evidence="1" key="1">
    <citation type="submission" date="2018-05" db="EMBL/GenBank/DDBJ databases">
        <authorList>
            <person name="Lanie J.A."/>
            <person name="Ng W.-L."/>
            <person name="Kazmierczak K.M."/>
            <person name="Andrzejewski T.M."/>
            <person name="Davidsen T.M."/>
            <person name="Wayne K.J."/>
            <person name="Tettelin H."/>
            <person name="Glass J.I."/>
            <person name="Rusch D."/>
            <person name="Podicherti R."/>
            <person name="Tsui H.-C.T."/>
            <person name="Winkler M.E."/>
        </authorList>
    </citation>
    <scope>NUCLEOTIDE SEQUENCE</scope>
</reference>